<dbReference type="InterPro" id="IPR011042">
    <property type="entry name" value="6-blade_b-propeller_TolB-like"/>
</dbReference>
<dbReference type="PROSITE" id="PS51257">
    <property type="entry name" value="PROKAR_LIPOPROTEIN"/>
    <property type="match status" value="1"/>
</dbReference>
<keyword evidence="3" id="KW-1185">Reference proteome</keyword>
<keyword evidence="1" id="KW-0732">Signal</keyword>
<dbReference type="SUPFAM" id="SSF82171">
    <property type="entry name" value="DPP6 N-terminal domain-like"/>
    <property type="match status" value="1"/>
</dbReference>
<dbReference type="EMBL" id="BNJJ01000020">
    <property type="protein sequence ID" value="GHO87987.1"/>
    <property type="molecule type" value="Genomic_DNA"/>
</dbReference>
<feature type="chain" id="PRO_5045158672" description="Lipoprotein LpqB beta-propeller domain-containing protein" evidence="1">
    <location>
        <begin position="36"/>
        <end position="463"/>
    </location>
</feature>
<evidence type="ECO:0000256" key="1">
    <source>
        <dbReference type="SAM" id="SignalP"/>
    </source>
</evidence>
<proteinExistence type="predicted"/>
<evidence type="ECO:0000313" key="3">
    <source>
        <dbReference type="Proteomes" id="UP000635565"/>
    </source>
</evidence>
<feature type="signal peptide" evidence="1">
    <location>
        <begin position="1"/>
        <end position="35"/>
    </location>
</feature>
<sequence>MHYKSIRSLLVYCFLGLTVLLMTACGLQATSAASATLLSATTKPPSVTTLQNCPGQGQGRAAVMPALTTPQHQSVVYLWQKNTNAIVRRYDPLTGNKKDLFTFPNPYNNAAANVSPDGHWIIINRPAEGGGYVIQLVRIDGAYAQTLYCSSSSDFLSGVIISPNQHYLVFNEKNQNTLTDTLNLLDMTTGKIQTILSSLQPGYPGASAQQQAPNRLSVRANNQQQPLGEMRYASLFMPQGGPAPITAYIPLKWASNSSLYLLGVPVVVGSGSLPHQLYQLLDIKKPVDQQSTNLKSLTALLKQDGCQSYDITPDHRQLICSSYPMFGGDPTAPAVNVESISGGSLHPIFIAPTGSQVFARAPRAQTILFIVNTIPTHVSQLYRINVNGTGLKLLASSKASEYFYDPDSYLPWTNVSRDGKHYVIRGRGSNDGTNTLVIGDLNGGSPTTVSTETPEFIVGWTAV</sequence>
<dbReference type="Proteomes" id="UP000635565">
    <property type="component" value="Unassembled WGS sequence"/>
</dbReference>
<evidence type="ECO:0008006" key="4">
    <source>
        <dbReference type="Google" id="ProtNLM"/>
    </source>
</evidence>
<evidence type="ECO:0000313" key="2">
    <source>
        <dbReference type="EMBL" id="GHO87987.1"/>
    </source>
</evidence>
<dbReference type="Gene3D" id="2.120.10.30">
    <property type="entry name" value="TolB, C-terminal domain"/>
    <property type="match status" value="2"/>
</dbReference>
<protein>
    <recommendedName>
        <fullName evidence="4">Lipoprotein LpqB beta-propeller domain-containing protein</fullName>
    </recommendedName>
</protein>
<accession>A0ABQ3VP17</accession>
<dbReference type="RefSeq" id="WP_201365512.1">
    <property type="nucleotide sequence ID" value="NZ_BNJJ01000020.1"/>
</dbReference>
<organism evidence="2 3">
    <name type="scientific">Dictyobacter formicarum</name>
    <dbReference type="NCBI Taxonomy" id="2778368"/>
    <lineage>
        <taxon>Bacteria</taxon>
        <taxon>Bacillati</taxon>
        <taxon>Chloroflexota</taxon>
        <taxon>Ktedonobacteria</taxon>
        <taxon>Ktedonobacterales</taxon>
        <taxon>Dictyobacteraceae</taxon>
        <taxon>Dictyobacter</taxon>
    </lineage>
</organism>
<comment type="caution">
    <text evidence="2">The sequence shown here is derived from an EMBL/GenBank/DDBJ whole genome shotgun (WGS) entry which is preliminary data.</text>
</comment>
<name>A0ABQ3VP17_9CHLR</name>
<gene>
    <name evidence="2" type="ORF">KSZ_59930</name>
</gene>
<reference evidence="2 3" key="1">
    <citation type="journal article" date="2021" name="Int. J. Syst. Evol. Microbiol.">
        <title>Reticulibacter mediterranei gen. nov., sp. nov., within the new family Reticulibacteraceae fam. nov., and Ktedonospora formicarum gen. nov., sp. nov., Ktedonobacter robiniae sp. nov., Dictyobacter formicarum sp. nov. and Dictyobacter arantiisoli sp. nov., belonging to the class Ktedonobacteria.</title>
        <authorList>
            <person name="Yabe S."/>
            <person name="Zheng Y."/>
            <person name="Wang C.M."/>
            <person name="Sakai Y."/>
            <person name="Abe K."/>
            <person name="Yokota A."/>
            <person name="Donadio S."/>
            <person name="Cavaletti L."/>
            <person name="Monciardini P."/>
        </authorList>
    </citation>
    <scope>NUCLEOTIDE SEQUENCE [LARGE SCALE GENOMIC DNA]</scope>
    <source>
        <strain evidence="2 3">SOSP1-9</strain>
    </source>
</reference>